<proteinExistence type="predicted"/>
<sequence length="430" mass="46824">MDSLSKPPANQPTHSRLDKKRNISVTRTILDIHILQTVPPSNLNRDDTGAPKSAVFGGVRRARVSSQAWKRATRQTFDDLLPASELGVRTKKVAEALAERIATLDSSLPTQTTWELAAETMRAATGSKIEVRTRKAKKDDESGSDNADEASAPESAYLMFLSRHQLDELAALTLEGSSGGDLTKLKEFLKKKENKARARQSVDTKHSVDIALFGRMVADSAGLNVEAATQVAHAISIHRSEIESDYFTAVDDRNTEDETGAGMVGSIDFNSATLYRYAAVDIDELHKNLGTGLRENESPTTPTQKAVGAFLEGFITSLPTGKINTFGNHTLPAAVIVKLRTRRPVSFVGAFEEPVRQGEEGGFLREGCKRLARYVPELEKQYGVPDGEQTWIFRVGEATATLEDLGVEVTLAELLNDVETAVAERLGSST</sequence>
<accession>A0ABN1UQS0</accession>
<evidence type="ECO:0000313" key="2">
    <source>
        <dbReference type="EMBL" id="GAA1160194.1"/>
    </source>
</evidence>
<feature type="region of interest" description="Disordered" evidence="1">
    <location>
        <begin position="1"/>
        <end position="22"/>
    </location>
</feature>
<keyword evidence="3" id="KW-1185">Reference proteome</keyword>
<evidence type="ECO:0000313" key="3">
    <source>
        <dbReference type="Proteomes" id="UP001501371"/>
    </source>
</evidence>
<dbReference type="NCBIfam" id="TIGR01869">
    <property type="entry name" value="casC_Cse4"/>
    <property type="match status" value="1"/>
</dbReference>
<dbReference type="InterPro" id="IPR010148">
    <property type="entry name" value="CRISPR-assoc_prot_CT1975"/>
</dbReference>
<reference evidence="2 3" key="1">
    <citation type="journal article" date="2019" name="Int. J. Syst. Evol. Microbiol.">
        <title>The Global Catalogue of Microorganisms (GCM) 10K type strain sequencing project: providing services to taxonomists for standard genome sequencing and annotation.</title>
        <authorList>
            <consortium name="The Broad Institute Genomics Platform"/>
            <consortium name="The Broad Institute Genome Sequencing Center for Infectious Disease"/>
            <person name="Wu L."/>
            <person name="Ma J."/>
        </authorList>
    </citation>
    <scope>NUCLEOTIDE SEQUENCE [LARGE SCALE GENOMIC DNA]</scope>
    <source>
        <strain evidence="2 3">JCM 12696</strain>
    </source>
</reference>
<dbReference type="Pfam" id="PF09344">
    <property type="entry name" value="Cas_CT1975"/>
    <property type="match status" value="1"/>
</dbReference>
<gene>
    <name evidence="2" type="primary">cas7e</name>
    <name evidence="2" type="ORF">GCM10009654_15540</name>
</gene>
<comment type="caution">
    <text evidence="2">The sequence shown here is derived from an EMBL/GenBank/DDBJ whole genome shotgun (WGS) entry which is preliminary data.</text>
</comment>
<protein>
    <submittedName>
        <fullName evidence="2">Type I-E CRISPR-associated protein Cas7/Cse4/CasC</fullName>
    </submittedName>
</protein>
<dbReference type="Proteomes" id="UP001501371">
    <property type="component" value="Unassembled WGS sequence"/>
</dbReference>
<organism evidence="2 3">
    <name type="scientific">Streptomyces hebeiensis</name>
    <dbReference type="NCBI Taxonomy" id="229486"/>
    <lineage>
        <taxon>Bacteria</taxon>
        <taxon>Bacillati</taxon>
        <taxon>Actinomycetota</taxon>
        <taxon>Actinomycetes</taxon>
        <taxon>Kitasatosporales</taxon>
        <taxon>Streptomycetaceae</taxon>
        <taxon>Streptomyces</taxon>
    </lineage>
</organism>
<feature type="region of interest" description="Disordered" evidence="1">
    <location>
        <begin position="130"/>
        <end position="150"/>
    </location>
</feature>
<dbReference type="EMBL" id="BAAAKV010000010">
    <property type="protein sequence ID" value="GAA1160194.1"/>
    <property type="molecule type" value="Genomic_DNA"/>
</dbReference>
<feature type="compositionally biased region" description="Basic and acidic residues" evidence="1">
    <location>
        <begin position="130"/>
        <end position="141"/>
    </location>
</feature>
<evidence type="ECO:0000256" key="1">
    <source>
        <dbReference type="SAM" id="MobiDB-lite"/>
    </source>
</evidence>
<name>A0ABN1UQS0_9ACTN</name>